<feature type="compositionally biased region" description="Basic residues" evidence="1">
    <location>
        <begin position="186"/>
        <end position="196"/>
    </location>
</feature>
<accession>A0A9P4TN75</accession>
<comment type="caution">
    <text evidence="2">The sequence shown here is derived from an EMBL/GenBank/DDBJ whole genome shotgun (WGS) entry which is preliminary data.</text>
</comment>
<sequence length="509" mass="54372">MPPKAQTTTRRVRAGRAAATEPAAPVAVTTAPSLPKKRGRPPKVNGTVEPPKKRGRPAKVQTDETIAQIDKAIKRGRRSVAAAEEVVAEAPVPRKKRGRPVKVTETIVAANEAAAPEAAAPKKRGGRPRKEVVVVEAPATPKRRGRAPLDLTRVAGPSRVSKRTSPRSKPVAKIPPKASAAPRINPKMRSRLRHRAVPAEKSKKEIAQPVKKGRGRPKKVVVETEAPVPKKTLGRGRKASAPTPAAGVKKVTARPKVAAPRKRRGYTALEVPDKFAAQIRQFLTELQAEDVANAEAAAGLADDEGEVEAEEVMIEEGDVMYDAPKDDVVEPDGIEPLVEEFGDDAPAPTDGFAEGSEVDGAARESTEEESEEDDQVHVGDMDGAADAPLEEDALAREDEAPVPQSDMDDDFADETELPDETAVLAEIAAVQRNIDAQADGVVQTGLERAGSSSSISVDLHQEITGITSHPQAEGPDDVETFHAHIDEHVHLHEPAHVPERSTNPELLFG</sequence>
<feature type="region of interest" description="Disordered" evidence="1">
    <location>
        <begin position="1"/>
        <end position="63"/>
    </location>
</feature>
<dbReference type="OrthoDB" id="3798269at2759"/>
<feature type="compositionally biased region" description="Low complexity" evidence="1">
    <location>
        <begin position="15"/>
        <end position="32"/>
    </location>
</feature>
<evidence type="ECO:0000313" key="2">
    <source>
        <dbReference type="EMBL" id="KAF3009649.1"/>
    </source>
</evidence>
<evidence type="ECO:0000313" key="3">
    <source>
        <dbReference type="Proteomes" id="UP000801428"/>
    </source>
</evidence>
<feature type="region of interest" description="Disordered" evidence="1">
    <location>
        <begin position="114"/>
        <end position="265"/>
    </location>
</feature>
<evidence type="ECO:0000256" key="1">
    <source>
        <dbReference type="SAM" id="MobiDB-lite"/>
    </source>
</evidence>
<feature type="compositionally biased region" description="Acidic residues" evidence="1">
    <location>
        <begin position="406"/>
        <end position="418"/>
    </location>
</feature>
<dbReference type="EMBL" id="SWKU01000002">
    <property type="protein sequence ID" value="KAF3009649.1"/>
    <property type="molecule type" value="Genomic_DNA"/>
</dbReference>
<keyword evidence="3" id="KW-1185">Reference proteome</keyword>
<proteinExistence type="predicted"/>
<dbReference type="GO" id="GO:0003677">
    <property type="term" value="F:DNA binding"/>
    <property type="evidence" value="ECO:0007669"/>
    <property type="project" value="InterPro"/>
</dbReference>
<feature type="region of interest" description="Disordered" evidence="1">
    <location>
        <begin position="337"/>
        <end position="418"/>
    </location>
</feature>
<dbReference type="Proteomes" id="UP000801428">
    <property type="component" value="Unassembled WGS sequence"/>
</dbReference>
<feature type="compositionally biased region" description="Basic and acidic residues" evidence="1">
    <location>
        <begin position="197"/>
        <end position="206"/>
    </location>
</feature>
<dbReference type="PRINTS" id="PR00929">
    <property type="entry name" value="ATHOOK"/>
</dbReference>
<dbReference type="SMART" id="SM00384">
    <property type="entry name" value="AT_hook"/>
    <property type="match status" value="6"/>
</dbReference>
<protein>
    <submittedName>
        <fullName evidence="2">Uncharacterized protein</fullName>
    </submittedName>
</protein>
<organism evidence="2 3">
    <name type="scientific">Curvularia kusanoi</name>
    <name type="common">Cochliobolus kusanoi</name>
    <dbReference type="NCBI Taxonomy" id="90978"/>
    <lineage>
        <taxon>Eukaryota</taxon>
        <taxon>Fungi</taxon>
        <taxon>Dikarya</taxon>
        <taxon>Ascomycota</taxon>
        <taxon>Pezizomycotina</taxon>
        <taxon>Dothideomycetes</taxon>
        <taxon>Pleosporomycetidae</taxon>
        <taxon>Pleosporales</taxon>
        <taxon>Pleosporineae</taxon>
        <taxon>Pleosporaceae</taxon>
        <taxon>Curvularia</taxon>
    </lineage>
</organism>
<dbReference type="InterPro" id="IPR017956">
    <property type="entry name" value="AT_hook_DNA-bd_motif"/>
</dbReference>
<name>A0A9P4TN75_CURKU</name>
<gene>
    <name evidence="2" type="ORF">E8E13_007748</name>
</gene>
<reference evidence="2" key="1">
    <citation type="submission" date="2019-04" db="EMBL/GenBank/DDBJ databases">
        <title>Sequencing of skin fungus with MAO and IRED activity.</title>
        <authorList>
            <person name="Marsaioli A.J."/>
            <person name="Bonatto J.M.C."/>
            <person name="Reis Junior O."/>
        </authorList>
    </citation>
    <scope>NUCLEOTIDE SEQUENCE</scope>
    <source>
        <strain evidence="2">30M1</strain>
    </source>
</reference>
<dbReference type="AlphaFoldDB" id="A0A9P4TN75"/>